<accession>A0A382ATF0</accession>
<protein>
    <submittedName>
        <fullName evidence="1">Uncharacterized protein</fullName>
    </submittedName>
</protein>
<gene>
    <name evidence="1" type="ORF">METZ01_LOCUS157498</name>
</gene>
<feature type="non-terminal residue" evidence="1">
    <location>
        <position position="58"/>
    </location>
</feature>
<sequence>MRLKVFVGYDTREDISFQVCEHSILRHNIGIDTVEIKPLIQDDLRKRNLYWRDVDKLG</sequence>
<dbReference type="AlphaFoldDB" id="A0A382ATF0"/>
<name>A0A382ATF0_9ZZZZ</name>
<dbReference type="EMBL" id="UINC01026709">
    <property type="protein sequence ID" value="SVB04644.1"/>
    <property type="molecule type" value="Genomic_DNA"/>
</dbReference>
<dbReference type="PANTHER" id="PTHR35105">
    <property type="entry name" value="EXPRESSED PROTEIN"/>
    <property type="match status" value="1"/>
</dbReference>
<dbReference type="PANTHER" id="PTHR35105:SF2">
    <property type="entry name" value="PROTEIN CDI"/>
    <property type="match status" value="1"/>
</dbReference>
<organism evidence="1">
    <name type="scientific">marine metagenome</name>
    <dbReference type="NCBI Taxonomy" id="408172"/>
    <lineage>
        <taxon>unclassified sequences</taxon>
        <taxon>metagenomes</taxon>
        <taxon>ecological metagenomes</taxon>
    </lineage>
</organism>
<evidence type="ECO:0000313" key="1">
    <source>
        <dbReference type="EMBL" id="SVB04644.1"/>
    </source>
</evidence>
<reference evidence="1" key="1">
    <citation type="submission" date="2018-05" db="EMBL/GenBank/DDBJ databases">
        <authorList>
            <person name="Lanie J.A."/>
            <person name="Ng W.-L."/>
            <person name="Kazmierczak K.M."/>
            <person name="Andrzejewski T.M."/>
            <person name="Davidsen T.M."/>
            <person name="Wayne K.J."/>
            <person name="Tettelin H."/>
            <person name="Glass J.I."/>
            <person name="Rusch D."/>
            <person name="Podicherti R."/>
            <person name="Tsui H.-C.T."/>
            <person name="Winkler M.E."/>
        </authorList>
    </citation>
    <scope>NUCLEOTIDE SEQUENCE</scope>
</reference>
<proteinExistence type="predicted"/>